<feature type="domain" description="Sister chromatid cohesion C-terminal" evidence="8">
    <location>
        <begin position="1770"/>
        <end position="2001"/>
    </location>
</feature>
<evidence type="ECO:0000256" key="3">
    <source>
        <dbReference type="ARBA" id="ARBA00022737"/>
    </source>
</evidence>
<feature type="compositionally biased region" description="Low complexity" evidence="7">
    <location>
        <begin position="2374"/>
        <end position="2386"/>
    </location>
</feature>
<dbReference type="GO" id="GO:0010468">
    <property type="term" value="P:regulation of gene expression"/>
    <property type="evidence" value="ECO:0007669"/>
    <property type="project" value="InterPro"/>
</dbReference>
<feature type="compositionally biased region" description="Low complexity" evidence="7">
    <location>
        <begin position="2455"/>
        <end position="2466"/>
    </location>
</feature>
<feature type="region of interest" description="Disordered" evidence="7">
    <location>
        <begin position="2582"/>
        <end position="2617"/>
    </location>
</feature>
<name>A0A4P9WY65_9FUNG</name>
<dbReference type="InterPro" id="IPR016024">
    <property type="entry name" value="ARM-type_fold"/>
</dbReference>
<evidence type="ECO:0000256" key="7">
    <source>
        <dbReference type="SAM" id="MobiDB-lite"/>
    </source>
</evidence>
<dbReference type="InterPro" id="IPR024986">
    <property type="entry name" value="Nipped-B_C"/>
</dbReference>
<feature type="compositionally biased region" description="Basic residues" evidence="7">
    <location>
        <begin position="2387"/>
        <end position="2398"/>
    </location>
</feature>
<dbReference type="SUPFAM" id="SSF48371">
    <property type="entry name" value="ARM repeat"/>
    <property type="match status" value="1"/>
</dbReference>
<dbReference type="Pfam" id="PF08615">
    <property type="entry name" value="RNase_H2_suC"/>
    <property type="match status" value="1"/>
</dbReference>
<dbReference type="Gene3D" id="1.25.10.10">
    <property type="entry name" value="Leucine-rich Repeat Variant"/>
    <property type="match status" value="1"/>
</dbReference>
<dbReference type="GO" id="GO:0032299">
    <property type="term" value="C:ribonuclease H2 complex"/>
    <property type="evidence" value="ECO:0007669"/>
    <property type="project" value="InterPro"/>
</dbReference>
<feature type="region of interest" description="Disordered" evidence="7">
    <location>
        <begin position="176"/>
        <end position="253"/>
    </location>
</feature>
<feature type="compositionally biased region" description="Polar residues" evidence="7">
    <location>
        <begin position="1"/>
        <end position="21"/>
    </location>
</feature>
<dbReference type="Pfam" id="PF12830">
    <property type="entry name" value="Nipped-B_C"/>
    <property type="match status" value="1"/>
</dbReference>
<evidence type="ECO:0000313" key="10">
    <source>
        <dbReference type="Proteomes" id="UP000268535"/>
    </source>
</evidence>
<keyword evidence="4 6" id="KW-0539">Nucleus</keyword>
<feature type="compositionally biased region" description="Acidic residues" evidence="7">
    <location>
        <begin position="2593"/>
        <end position="2604"/>
    </location>
</feature>
<feature type="compositionally biased region" description="Polar residues" evidence="7">
    <location>
        <begin position="631"/>
        <end position="641"/>
    </location>
</feature>
<feature type="compositionally biased region" description="Basic residues" evidence="7">
    <location>
        <begin position="655"/>
        <end position="667"/>
    </location>
</feature>
<feature type="compositionally biased region" description="Low complexity" evidence="7">
    <location>
        <begin position="1725"/>
        <end position="1738"/>
    </location>
</feature>
<feature type="region of interest" description="Disordered" evidence="7">
    <location>
        <begin position="2278"/>
        <end position="2468"/>
    </location>
</feature>
<feature type="region of interest" description="Disordered" evidence="7">
    <location>
        <begin position="2022"/>
        <end position="2047"/>
    </location>
</feature>
<feature type="compositionally biased region" description="Acidic residues" evidence="7">
    <location>
        <begin position="2342"/>
        <end position="2373"/>
    </location>
</feature>
<dbReference type="Gene3D" id="2.40.128.680">
    <property type="match status" value="1"/>
</dbReference>
<evidence type="ECO:0000256" key="5">
    <source>
        <dbReference type="ARBA" id="ARBA00023306"/>
    </source>
</evidence>
<dbReference type="GO" id="GO:0034087">
    <property type="term" value="P:establishment of mitotic sister chromatid cohesion"/>
    <property type="evidence" value="ECO:0007669"/>
    <property type="project" value="TreeGrafter"/>
</dbReference>
<dbReference type="GO" id="GO:0003682">
    <property type="term" value="F:chromatin binding"/>
    <property type="evidence" value="ECO:0007669"/>
    <property type="project" value="TreeGrafter"/>
</dbReference>
<accession>A0A4P9WY65</accession>
<feature type="compositionally biased region" description="Basic and acidic residues" evidence="7">
    <location>
        <begin position="2137"/>
        <end position="2147"/>
    </location>
</feature>
<evidence type="ECO:0000313" key="9">
    <source>
        <dbReference type="EMBL" id="RKO97475.1"/>
    </source>
</evidence>
<feature type="compositionally biased region" description="Basic residues" evidence="7">
    <location>
        <begin position="204"/>
        <end position="219"/>
    </location>
</feature>
<feature type="region of interest" description="Disordered" evidence="7">
    <location>
        <begin position="631"/>
        <end position="684"/>
    </location>
</feature>
<feature type="compositionally biased region" description="Basic residues" evidence="7">
    <location>
        <begin position="131"/>
        <end position="140"/>
    </location>
</feature>
<feature type="region of interest" description="Disordered" evidence="7">
    <location>
        <begin position="1"/>
        <end position="70"/>
    </location>
</feature>
<protein>
    <recommendedName>
        <fullName evidence="6">Sister chromatid cohesion protein</fullName>
    </recommendedName>
</protein>
<feature type="compositionally biased region" description="Basic residues" evidence="7">
    <location>
        <begin position="2328"/>
        <end position="2338"/>
    </location>
</feature>
<evidence type="ECO:0000256" key="2">
    <source>
        <dbReference type="ARBA" id="ARBA00009252"/>
    </source>
</evidence>
<reference evidence="10" key="1">
    <citation type="journal article" date="2018" name="Nat. Microbiol.">
        <title>Leveraging single-cell genomics to expand the fungal tree of life.</title>
        <authorList>
            <person name="Ahrendt S.R."/>
            <person name="Quandt C.A."/>
            <person name="Ciobanu D."/>
            <person name="Clum A."/>
            <person name="Salamov A."/>
            <person name="Andreopoulos B."/>
            <person name="Cheng J.F."/>
            <person name="Woyke T."/>
            <person name="Pelin A."/>
            <person name="Henrissat B."/>
            <person name="Reynolds N.K."/>
            <person name="Benny G.L."/>
            <person name="Smith M.E."/>
            <person name="James T.Y."/>
            <person name="Grigoriev I.V."/>
        </authorList>
    </citation>
    <scope>NUCLEOTIDE SEQUENCE [LARGE SCALE GENOMIC DNA]</scope>
    <source>
        <strain evidence="10">ATCC 52028</strain>
    </source>
</reference>
<dbReference type="PANTHER" id="PTHR21704:SF18">
    <property type="entry name" value="NIPPED-B-LIKE PROTEIN"/>
    <property type="match status" value="1"/>
</dbReference>
<dbReference type="CDD" id="cd09271">
    <property type="entry name" value="RNase_H2-C"/>
    <property type="match status" value="1"/>
</dbReference>
<dbReference type="GO" id="GO:0006401">
    <property type="term" value="P:RNA catabolic process"/>
    <property type="evidence" value="ECO:0007669"/>
    <property type="project" value="InterPro"/>
</dbReference>
<dbReference type="GO" id="GO:0140588">
    <property type="term" value="P:chromatin looping"/>
    <property type="evidence" value="ECO:0007669"/>
    <property type="project" value="InterPro"/>
</dbReference>
<evidence type="ECO:0000259" key="8">
    <source>
        <dbReference type="Pfam" id="PF12830"/>
    </source>
</evidence>
<keyword evidence="3 6" id="KW-0677">Repeat</keyword>
<feature type="compositionally biased region" description="Acidic residues" evidence="7">
    <location>
        <begin position="2403"/>
        <end position="2420"/>
    </location>
</feature>
<feature type="region of interest" description="Disordered" evidence="7">
    <location>
        <begin position="1239"/>
        <end position="1264"/>
    </location>
</feature>
<dbReference type="InterPro" id="IPR033031">
    <property type="entry name" value="Scc2/Nipped-B"/>
</dbReference>
<evidence type="ECO:0000256" key="4">
    <source>
        <dbReference type="ARBA" id="ARBA00023242"/>
    </source>
</evidence>
<dbReference type="InterPro" id="IPR013924">
    <property type="entry name" value="RNase_H2_suC"/>
</dbReference>
<comment type="subcellular location">
    <subcellularLocation>
        <location evidence="1 6">Nucleus</location>
    </subcellularLocation>
</comment>
<keyword evidence="5 6" id="KW-0131">Cell cycle</keyword>
<evidence type="ECO:0000256" key="6">
    <source>
        <dbReference type="RuleBase" id="RU364107"/>
    </source>
</evidence>
<evidence type="ECO:0000256" key="1">
    <source>
        <dbReference type="ARBA" id="ARBA00004123"/>
    </source>
</evidence>
<dbReference type="Pfam" id="PF12765">
    <property type="entry name" value="Cohesin_HEAT"/>
    <property type="match status" value="1"/>
</dbReference>
<dbReference type="InterPro" id="IPR026003">
    <property type="entry name" value="Cohesin_HEAT"/>
</dbReference>
<feature type="region of interest" description="Disordered" evidence="7">
    <location>
        <begin position="2094"/>
        <end position="2186"/>
    </location>
</feature>
<dbReference type="InterPro" id="IPR011989">
    <property type="entry name" value="ARM-like"/>
</dbReference>
<dbReference type="GO" id="GO:1990414">
    <property type="term" value="P:replication-born double-strand break repair via sister chromatid exchange"/>
    <property type="evidence" value="ECO:0007669"/>
    <property type="project" value="TreeGrafter"/>
</dbReference>
<proteinExistence type="inferred from homology"/>
<organism evidence="9 10">
    <name type="scientific">Caulochytrium protostelioides</name>
    <dbReference type="NCBI Taxonomy" id="1555241"/>
    <lineage>
        <taxon>Eukaryota</taxon>
        <taxon>Fungi</taxon>
        <taxon>Fungi incertae sedis</taxon>
        <taxon>Chytridiomycota</taxon>
        <taxon>Chytridiomycota incertae sedis</taxon>
        <taxon>Chytridiomycetes</taxon>
        <taxon>Caulochytriales</taxon>
        <taxon>Caulochytriaceae</taxon>
        <taxon>Caulochytrium</taxon>
    </lineage>
</organism>
<gene>
    <name evidence="9" type="ORF">CAUPRSCDRAFT_10856</name>
</gene>
<comment type="similarity">
    <text evidence="2 6">Belongs to the SCC2/Nipped-B family.</text>
</comment>
<dbReference type="PANTHER" id="PTHR21704">
    <property type="entry name" value="NIPPED-B-LIKE PROTEIN DELANGIN SCC2-RELATED"/>
    <property type="match status" value="1"/>
</dbReference>
<feature type="region of interest" description="Disordered" evidence="7">
    <location>
        <begin position="117"/>
        <end position="153"/>
    </location>
</feature>
<feature type="compositionally biased region" description="Low complexity" evidence="7">
    <location>
        <begin position="2428"/>
        <end position="2443"/>
    </location>
</feature>
<sequence length="2657" mass="289299">MLADTTSRGSPTADKSLQAPSLATKKTHPSAVANSPSRHGPGQPVASGKSRRSRRSLAAQRNIEPLVGLSDSLDLPALAPCVAPSESVIAADQHSHPSDLPGDASALRLLATTDTKDHAPVTWSTTPVPTRRQRASRRTRTASTEPDATPQDPLAAVLSPEAMVFVQACHEQLPAATEVASESKAADEPASPDYLDSPHDFARHHAKPKRRTRGRRKRAGKDQQESKSSDTLPASEDVQPMEVEPISDPSDQIDIHADVDSHQQDHQNHQVVPIATTTSSIAPLMEHVQAILQSDEAQQRRAAKDENGIGLHSGPLFDRQGVLTIAALGKLHTGMMRVMQLDAFGSFLEELTVPRFAQWFKHIEAALDDDHIVKLYDTYDDDTLVAAATACQSMPDKKAFAALERDLGRRIGLMRRSLAASQLCLMIMRSAAETLNVELPRDLFHESALQSVTALVRGALALVQEVVVLQARDSEALSVPHATLRTLWSRTSVRHHIVLICADVADTLSRYEALLCAEHVSDDLVTSLVYSALSCFFPDVTELPLQIHAQLQLPWDALYREAMRLLRTLVHRFPSYRTTIIQEVMSNLHRFPTDHKHVLMYRSQSGQTISVLAALIMYILEGMLPGPKAWTSGSKLPTNAKPTEASDDEKEAPRKTKRRVRGLKSKKAGPAPPKDALDVEQEPSNQMTDTMMIFQGALEQMLQISTVLLQYAFDRCQSAMSHSYLQDGEMSAAADAGEAGSTATTAAVPPASAGATKTKANRTLVDSQTAFKNFLEVLIHDATSILYQPEWPAADILMLAAVRFLTHLTSSQTPTGAKTAIPVTPAVRAMAVVFLGEIGQRLRVPYHLKTGEKDHTGDGQDIVSYFRRRTVRKLTKDGVPVTDSSITVDTTKNEQLTSQSSLTAGASPKVEYGLLDRLALQVQLLDRVHATMQDHDITGWIVKWTLSSVSGDLQDAPHRDMAATILKEVGIELLLAKDAHNYTRGMSVAHRKQMAEVPPPLLSDMEMRSNMDACLELVSSHDPLALSFPSIVQAVVHAFTGDAIALRVKALKALSDILSIQPELLQDEQLQSIVRSKLQDTSTTVREAAVDLTARLTLAQWRDLRQPFNMGMLAVYYPLMATRFMDQGVSVRKRTIRYAKDVFEILGQRFDEAKRVTDSRTVSFTLASQHSEAGNVFIKSDSGSSTISNHDPLALMGTIQMDITSRLLDRIMSDSEASIRDLASRCLLDLWFPPLEITQTGGRDTHEAGDGMPGDEADPITDPDPSSIWNFGAESRTTLSRSSSAQWFNTAWADLPKLLQIQVRHRSQLILGCLTKYATQKGGAMTLSDVRSDQANGTSHVAMTAEEVREKAPRTLSEVFLMLRNISKASLRIPTQAFAALSEWVAVCVMELIMKQVEQDQGSLTSANLAMPLLLFHALGNAFPNVLSQHLRELCFLLRSVLHDASAPKREDPLGLSSMAPFLALQTLELVRAYVDGPKDNTNTAAVLGFETRLFETLCALLSQGSFAQLNAAIPSIVHLAFPRHRQPVKSACVNRILAIMKTCLGFMAKAWHGDLKGQLVTHDANERANLIRVMILASAFLRYLPQNFLRWDEAGVLESVVDTTPFGKDRAAVVWDDNEVANALLNDNALLRMIFLQTCQTCMEPLDTASCDATATPSVHVRVMAIQALGHLVTRWPRLLITDRCQAMLRSIFKNNDSPPVLLLGLMQIIVDLLCTHFVSTADTASSSDARPSSAIPADHEGDSEDDANRFFKQILTGHAEDMGDAGIASAVCQLYLPNVLQCALSPLPALRDQSLKAIELVCHAGLVHPLQCFSTIVALQSSSDPGVCARAADLQRHLASKFQSFIYSKHGETIRTMFAYQDAMASYVSSRSGVARPACGGATSDWVICRGFNLLPVPEGESSSDTMSVQPHLAPFYRTLAATGRRAQQLAFIKQLIQEVTHGADLHGLPDGSCTRTSGKPHTLIQKQQIARLYWTAENIALLPYTLVDEVRSVLAGLDVPIALLADDLRTRLTAIEEQAMATTSNPSPHLEACSPNERSEATAAPPRVAEGAVCSADPYASYTLIAYRLALLVDLKHFLHETYQILEDTPLSDHEGLDTSRSNSEEEIEVSSAEKSSLPPISERRASLSDPDSNESKSESDSAKRMTVAGSRRGRVTTSKRNTKRPVTTSSRPGRRRRGVSLTGDDIPLARRLDLARLSRAQLAALPLAGLLSLRPDADADSSSLTPQVMCQYFMTALTRLQGLHYELSQRIARNQLASDGAGTAAGGRGITASVLAPGSALPGSPAVARKRKMVIRATSGPAAKRRRGVGSKGTTTTRSAAAKKPGRRGARRGRRADDEDSLSDDNDDDDDDDDENGFDEDANASDDSDSSPPSSGPSSGSVRRTRGRRRAKPPRRVDEDDDDDDGKDDAMVEQDDALDHKTLEPSSASSDLSDSSTSDASDESDFHDASAARSATRPRSQANADHTARLVITHDHMSATINAAAVAVKADVIGPAREAAQPATTPAEAWPLLPRDAITHVHHLPCQIDHTGPAPVDEWFVVSEGQVPPHVGTLRAAFRGRALEGRIVHAPPGHQAFIGEAVPLPPYDSDAESSGSDEEDHNASTPRSRKYPQLRSVEPLTSWTHWNWDNAVSQQAVADYIQLADVLHAPTPC</sequence>
<dbReference type="GO" id="GO:0090694">
    <property type="term" value="C:Scc2-Scc4 cohesin loading complex"/>
    <property type="evidence" value="ECO:0007669"/>
    <property type="project" value="TreeGrafter"/>
</dbReference>
<dbReference type="GO" id="GO:0061775">
    <property type="term" value="F:cohesin loader activity"/>
    <property type="evidence" value="ECO:0007669"/>
    <property type="project" value="InterPro"/>
</dbReference>
<dbReference type="GO" id="GO:0071169">
    <property type="term" value="P:establishment of protein localization to chromatin"/>
    <property type="evidence" value="ECO:0007669"/>
    <property type="project" value="TreeGrafter"/>
</dbReference>
<feature type="region of interest" description="Disordered" evidence="7">
    <location>
        <begin position="1725"/>
        <end position="1746"/>
    </location>
</feature>
<dbReference type="EMBL" id="ML009256">
    <property type="protein sequence ID" value="RKO97475.1"/>
    <property type="molecule type" value="Genomic_DNA"/>
</dbReference>
<dbReference type="Proteomes" id="UP000268535">
    <property type="component" value="Unassembled WGS sequence"/>
</dbReference>